<evidence type="ECO:0000256" key="9">
    <source>
        <dbReference type="HAMAP-Rule" id="MF_00911"/>
    </source>
</evidence>
<evidence type="ECO:0000259" key="10">
    <source>
        <dbReference type="PROSITE" id="PS51779"/>
    </source>
</evidence>
<dbReference type="InterPro" id="IPR005548">
    <property type="entry name" value="Cell_div_FtsQ/DivIB_C"/>
</dbReference>
<keyword evidence="7 9" id="KW-0472">Membrane</keyword>
<dbReference type="InterPro" id="IPR045335">
    <property type="entry name" value="FtsQ_C_sf"/>
</dbReference>
<dbReference type="HAMAP" id="MF_00911">
    <property type="entry name" value="FtsQ_subfam"/>
    <property type="match status" value="1"/>
</dbReference>
<dbReference type="Gene3D" id="3.10.20.310">
    <property type="entry name" value="membrane protein fhac"/>
    <property type="match status" value="1"/>
</dbReference>
<evidence type="ECO:0000256" key="2">
    <source>
        <dbReference type="ARBA" id="ARBA00022475"/>
    </source>
</evidence>
<organism evidence="11 12">
    <name type="scientific">Aureimonas populi</name>
    <dbReference type="NCBI Taxonomy" id="1701758"/>
    <lineage>
        <taxon>Bacteria</taxon>
        <taxon>Pseudomonadati</taxon>
        <taxon>Pseudomonadota</taxon>
        <taxon>Alphaproteobacteria</taxon>
        <taxon>Hyphomicrobiales</taxon>
        <taxon>Aurantimonadaceae</taxon>
        <taxon>Aureimonas</taxon>
    </lineage>
</organism>
<gene>
    <name evidence="9" type="primary">ftsQ</name>
    <name evidence="11" type="ORF">ACFSKQ_07755</name>
</gene>
<comment type="subcellular location">
    <subcellularLocation>
        <location evidence="9">Cell inner membrane</location>
        <topology evidence="9">Single-pass type II membrane protein</topology>
    </subcellularLocation>
    <subcellularLocation>
        <location evidence="1">Membrane</location>
    </subcellularLocation>
    <text evidence="9">Localizes to the division septum.</text>
</comment>
<protein>
    <recommendedName>
        <fullName evidence="9">Cell division protein FtsQ</fullName>
    </recommendedName>
</protein>
<keyword evidence="2 9" id="KW-1003">Cell membrane</keyword>
<sequence length="303" mass="33640">MRPLSPRRTQELLAEPMSRASLRLALMAKRAGSYARALQALPLPRFPVLAVAVLGSTALYGTSLGGHTPAVLDAVSEPLGLTIERVDISGNSETSQIDILQTLYMTGATTLPGLDVVAARAAIETMPWVESASVSKVYPDRVAIEVVEKRPYALWQRGRELMIIDREGEEIVPYATTRFTELPFVVGPGAARDAAELLDRIEVIPELTPRIRAYVYVAQRRWDLHLDNGVVVKLPEFEPLEAAARVVRMDRDTRLLSRDIAAVDMRVDGRMVVKLTPEAKERRDAALKERARVMKQAQREKPV</sequence>
<accession>A0ABW5CJ91</accession>
<evidence type="ECO:0000256" key="1">
    <source>
        <dbReference type="ARBA" id="ARBA00004370"/>
    </source>
</evidence>
<evidence type="ECO:0000313" key="12">
    <source>
        <dbReference type="Proteomes" id="UP001597371"/>
    </source>
</evidence>
<dbReference type="InterPro" id="IPR013685">
    <property type="entry name" value="POTRA_FtsQ_type"/>
</dbReference>
<keyword evidence="6 9" id="KW-1133">Transmembrane helix</keyword>
<feature type="domain" description="POTRA" evidence="10">
    <location>
        <begin position="81"/>
        <end position="149"/>
    </location>
</feature>
<evidence type="ECO:0000256" key="8">
    <source>
        <dbReference type="ARBA" id="ARBA00023306"/>
    </source>
</evidence>
<dbReference type="InterPro" id="IPR026579">
    <property type="entry name" value="FtsQ"/>
</dbReference>
<evidence type="ECO:0000256" key="7">
    <source>
        <dbReference type="ARBA" id="ARBA00023136"/>
    </source>
</evidence>
<dbReference type="Pfam" id="PF08478">
    <property type="entry name" value="POTRA_1"/>
    <property type="match status" value="1"/>
</dbReference>
<dbReference type="Pfam" id="PF03799">
    <property type="entry name" value="FtsQ_DivIB_C"/>
    <property type="match status" value="1"/>
</dbReference>
<keyword evidence="4 9" id="KW-0132">Cell division</keyword>
<reference evidence="12" key="1">
    <citation type="journal article" date="2019" name="Int. J. Syst. Evol. Microbiol.">
        <title>The Global Catalogue of Microorganisms (GCM) 10K type strain sequencing project: providing services to taxonomists for standard genome sequencing and annotation.</title>
        <authorList>
            <consortium name="The Broad Institute Genomics Platform"/>
            <consortium name="The Broad Institute Genome Sequencing Center for Infectious Disease"/>
            <person name="Wu L."/>
            <person name="Ma J."/>
        </authorList>
    </citation>
    <scope>NUCLEOTIDE SEQUENCE [LARGE SCALE GENOMIC DNA]</scope>
    <source>
        <strain evidence="12">ZS-35-S2</strain>
    </source>
</reference>
<evidence type="ECO:0000256" key="4">
    <source>
        <dbReference type="ARBA" id="ARBA00022618"/>
    </source>
</evidence>
<dbReference type="RefSeq" id="WP_245195545.1">
    <property type="nucleotide sequence ID" value="NZ_CP072611.1"/>
</dbReference>
<dbReference type="PANTHER" id="PTHR35851">
    <property type="entry name" value="CELL DIVISION PROTEIN FTSQ"/>
    <property type="match status" value="1"/>
</dbReference>
<dbReference type="InterPro" id="IPR034746">
    <property type="entry name" value="POTRA"/>
</dbReference>
<keyword evidence="12" id="KW-1185">Reference proteome</keyword>
<comment type="function">
    <text evidence="9">Essential cell division protein.</text>
</comment>
<evidence type="ECO:0000256" key="3">
    <source>
        <dbReference type="ARBA" id="ARBA00022519"/>
    </source>
</evidence>
<keyword evidence="3 9" id="KW-0997">Cell inner membrane</keyword>
<evidence type="ECO:0000256" key="6">
    <source>
        <dbReference type="ARBA" id="ARBA00022989"/>
    </source>
</evidence>
<evidence type="ECO:0000313" key="11">
    <source>
        <dbReference type="EMBL" id="MFD2237359.1"/>
    </source>
</evidence>
<proteinExistence type="inferred from homology"/>
<dbReference type="PANTHER" id="PTHR35851:SF1">
    <property type="entry name" value="CELL DIVISION PROTEIN FTSQ"/>
    <property type="match status" value="1"/>
</dbReference>
<evidence type="ECO:0000256" key="5">
    <source>
        <dbReference type="ARBA" id="ARBA00022692"/>
    </source>
</evidence>
<dbReference type="Gene3D" id="3.40.50.11690">
    <property type="entry name" value="Cell division protein FtsQ/DivIB"/>
    <property type="match status" value="1"/>
</dbReference>
<keyword evidence="5 9" id="KW-0812">Transmembrane</keyword>
<comment type="caution">
    <text evidence="11">The sequence shown here is derived from an EMBL/GenBank/DDBJ whole genome shotgun (WGS) entry which is preliminary data.</text>
</comment>
<name>A0ABW5CJ91_9HYPH</name>
<dbReference type="EMBL" id="JBHUIJ010000008">
    <property type="protein sequence ID" value="MFD2237359.1"/>
    <property type="molecule type" value="Genomic_DNA"/>
</dbReference>
<dbReference type="Proteomes" id="UP001597371">
    <property type="component" value="Unassembled WGS sequence"/>
</dbReference>
<keyword evidence="8 9" id="KW-0131">Cell cycle</keyword>
<dbReference type="GO" id="GO:0051301">
    <property type="term" value="P:cell division"/>
    <property type="evidence" value="ECO:0007669"/>
    <property type="project" value="UniProtKB-KW"/>
</dbReference>
<comment type="similarity">
    <text evidence="9">Belongs to the FtsQ/DivIB family. FtsQ subfamily.</text>
</comment>
<dbReference type="PROSITE" id="PS51779">
    <property type="entry name" value="POTRA"/>
    <property type="match status" value="1"/>
</dbReference>